<keyword evidence="1" id="KW-0472">Membrane</keyword>
<feature type="transmembrane region" description="Helical" evidence="1">
    <location>
        <begin position="41"/>
        <end position="57"/>
    </location>
</feature>
<dbReference type="VEuPathDB" id="ToxoDB:BESB_086390"/>
<dbReference type="EMBL" id="NWUJ01000186">
    <property type="protein sequence ID" value="PFH30587.1"/>
    <property type="molecule type" value="Genomic_DNA"/>
</dbReference>
<reference evidence="2 3" key="1">
    <citation type="submission" date="2017-09" db="EMBL/GenBank/DDBJ databases">
        <title>Genome sequencing of Besnoitia besnoiti strain Bb-Ger1.</title>
        <authorList>
            <person name="Schares G."/>
            <person name="Venepally P."/>
            <person name="Lorenzi H.A."/>
        </authorList>
    </citation>
    <scope>NUCLEOTIDE SEQUENCE [LARGE SCALE GENOMIC DNA]</scope>
    <source>
        <strain evidence="2 3">Bb-Ger1</strain>
    </source>
</reference>
<dbReference type="AlphaFoldDB" id="A0A2A9M4Q4"/>
<comment type="caution">
    <text evidence="2">The sequence shown here is derived from an EMBL/GenBank/DDBJ whole genome shotgun (WGS) entry which is preliminary data.</text>
</comment>
<protein>
    <submittedName>
        <fullName evidence="2">Orf F</fullName>
    </submittedName>
</protein>
<name>A0A2A9M4Q4_BESBE</name>
<dbReference type="GeneID" id="40313565"/>
<proteinExistence type="predicted"/>
<evidence type="ECO:0000313" key="2">
    <source>
        <dbReference type="EMBL" id="PFH30587.1"/>
    </source>
</evidence>
<gene>
    <name evidence="2" type="ORF">BESB_086390</name>
</gene>
<organism evidence="2 3">
    <name type="scientific">Besnoitia besnoiti</name>
    <name type="common">Apicomplexan protozoan</name>
    <dbReference type="NCBI Taxonomy" id="94643"/>
    <lineage>
        <taxon>Eukaryota</taxon>
        <taxon>Sar</taxon>
        <taxon>Alveolata</taxon>
        <taxon>Apicomplexa</taxon>
        <taxon>Conoidasida</taxon>
        <taxon>Coccidia</taxon>
        <taxon>Eucoccidiorida</taxon>
        <taxon>Eimeriorina</taxon>
        <taxon>Sarcocystidae</taxon>
        <taxon>Besnoitia</taxon>
    </lineage>
</organism>
<evidence type="ECO:0000313" key="3">
    <source>
        <dbReference type="Proteomes" id="UP000224006"/>
    </source>
</evidence>
<evidence type="ECO:0000256" key="1">
    <source>
        <dbReference type="SAM" id="Phobius"/>
    </source>
</evidence>
<keyword evidence="1" id="KW-1133">Transmembrane helix</keyword>
<keyword evidence="3" id="KW-1185">Reference proteome</keyword>
<accession>A0A2A9M4Q4</accession>
<dbReference type="Proteomes" id="UP000224006">
    <property type="component" value="Apicoplast Pltd"/>
</dbReference>
<sequence>MICLNLLKFQTILKKYFIKPSYNKNKNFICKKYLKKIIIKYYYFGFLSYKAINYIILS</sequence>
<dbReference type="RefSeq" id="XP_029214600.1">
    <property type="nucleotide sequence ID" value="NW_021703914.1"/>
</dbReference>
<keyword evidence="1" id="KW-0812">Transmembrane</keyword>